<keyword evidence="2" id="KW-1185">Reference proteome</keyword>
<accession>A0ABT5UHL3</accession>
<reference evidence="1 2" key="1">
    <citation type="submission" date="2022-11" db="EMBL/GenBank/DDBJ databases">
        <title>Spartinivicinus poritis sp. nov., isolated from scleractinian coral Porites lutea.</title>
        <authorList>
            <person name="Zhang G."/>
            <person name="Cai L."/>
            <person name="Wei Q."/>
        </authorList>
    </citation>
    <scope>NUCLEOTIDE SEQUENCE [LARGE SCALE GENOMIC DNA]</scope>
    <source>
        <strain evidence="1 2">A2-2</strain>
    </source>
</reference>
<evidence type="ECO:0000313" key="1">
    <source>
        <dbReference type="EMBL" id="MDE1465812.1"/>
    </source>
</evidence>
<dbReference type="Proteomes" id="UP001528823">
    <property type="component" value="Unassembled WGS sequence"/>
</dbReference>
<name>A0ABT5UHL3_9GAMM</name>
<evidence type="ECO:0000313" key="2">
    <source>
        <dbReference type="Proteomes" id="UP001528823"/>
    </source>
</evidence>
<proteinExistence type="predicted"/>
<protein>
    <submittedName>
        <fullName evidence="1">Uncharacterized protein</fullName>
    </submittedName>
</protein>
<comment type="caution">
    <text evidence="1">The sequence shown here is derived from an EMBL/GenBank/DDBJ whole genome shotgun (WGS) entry which is preliminary data.</text>
</comment>
<organism evidence="1 2">
    <name type="scientific">Spartinivicinus poritis</name>
    <dbReference type="NCBI Taxonomy" id="2994640"/>
    <lineage>
        <taxon>Bacteria</taxon>
        <taxon>Pseudomonadati</taxon>
        <taxon>Pseudomonadota</taxon>
        <taxon>Gammaproteobacteria</taxon>
        <taxon>Oceanospirillales</taxon>
        <taxon>Zooshikellaceae</taxon>
        <taxon>Spartinivicinus</taxon>
    </lineage>
</organism>
<dbReference type="EMBL" id="JAPMOU010000088">
    <property type="protein sequence ID" value="MDE1465812.1"/>
    <property type="molecule type" value="Genomic_DNA"/>
</dbReference>
<gene>
    <name evidence="1" type="ORF">ORQ98_27995</name>
</gene>
<sequence>MRVLKKPWQGYVKEGEWIKASIELDISDLAIEFIEQIGFIRRNHC</sequence>
<dbReference type="RefSeq" id="WP_274692115.1">
    <property type="nucleotide sequence ID" value="NZ_JAPMOU010000088.1"/>
</dbReference>